<dbReference type="InterPro" id="IPR029044">
    <property type="entry name" value="Nucleotide-diphossugar_trans"/>
</dbReference>
<protein>
    <submittedName>
        <fullName evidence="1">Glycosyl transferase family 2</fullName>
    </submittedName>
</protein>
<accession>A0A1H6B2D2</accession>
<reference evidence="1 2" key="1">
    <citation type="submission" date="2016-10" db="EMBL/GenBank/DDBJ databases">
        <authorList>
            <person name="de Groot N.N."/>
        </authorList>
    </citation>
    <scope>NUCLEOTIDE SEQUENCE [LARGE SCALE GENOMIC DNA]</scope>
    <source>
        <strain evidence="1 2">DSM 22012</strain>
    </source>
</reference>
<dbReference type="AlphaFoldDB" id="A0A1H6B2D2"/>
<keyword evidence="1" id="KW-0808">Transferase</keyword>
<dbReference type="GO" id="GO:0016740">
    <property type="term" value="F:transferase activity"/>
    <property type="evidence" value="ECO:0007669"/>
    <property type="project" value="UniProtKB-KW"/>
</dbReference>
<evidence type="ECO:0000313" key="1">
    <source>
        <dbReference type="EMBL" id="SEG54979.1"/>
    </source>
</evidence>
<dbReference type="EMBL" id="FNVQ01000002">
    <property type="protein sequence ID" value="SEG54979.1"/>
    <property type="molecule type" value="Genomic_DNA"/>
</dbReference>
<proteinExistence type="predicted"/>
<sequence length="301" mass="35335">MNVLVMTMVYNESYFIHKWVDYYSKQVGFENLLVLDHGSDDFSLNGLNEKISRMRLPREKGMNEIRRARSVTRIMQAMLQYYDVVIYCDADEIMVADPDKYTGLVDYFRRNREESMSPIGFNLVQKLSREAELKHDEKILTQRRYCSFSAAMCKPIINRKPNSLGQGFHSSTAFPTIKSDLLLLHLKDFDLNVRLERQKTLRSIEWDRERHPDGTGAKRWLWDDEEIRAVFSKFDNREDEVILDVEVANDIASNAQRSIVENSAALGPASKKQKFYQVDKSIQRELKDRYFVLPDKYSEVF</sequence>
<dbReference type="Proteomes" id="UP000236745">
    <property type="component" value="Unassembled WGS sequence"/>
</dbReference>
<dbReference type="OrthoDB" id="1997677at2"/>
<dbReference type="Pfam" id="PF13704">
    <property type="entry name" value="Glyco_tranf_2_4"/>
    <property type="match status" value="1"/>
</dbReference>
<name>A0A1H6B2D2_9GAMM</name>
<keyword evidence="2" id="KW-1185">Reference proteome</keyword>
<evidence type="ECO:0000313" key="2">
    <source>
        <dbReference type="Proteomes" id="UP000236745"/>
    </source>
</evidence>
<dbReference type="RefSeq" id="WP_146071906.1">
    <property type="nucleotide sequence ID" value="NZ_FNVQ01000002.1"/>
</dbReference>
<gene>
    <name evidence="1" type="ORF">SAMN05444390_102354</name>
</gene>
<organism evidence="1 2">
    <name type="scientific">Marinobacterium lutimaris</name>
    <dbReference type="NCBI Taxonomy" id="568106"/>
    <lineage>
        <taxon>Bacteria</taxon>
        <taxon>Pseudomonadati</taxon>
        <taxon>Pseudomonadota</taxon>
        <taxon>Gammaproteobacteria</taxon>
        <taxon>Oceanospirillales</taxon>
        <taxon>Oceanospirillaceae</taxon>
        <taxon>Marinobacterium</taxon>
    </lineage>
</organism>
<dbReference type="SUPFAM" id="SSF53448">
    <property type="entry name" value="Nucleotide-diphospho-sugar transferases"/>
    <property type="match status" value="1"/>
</dbReference>